<dbReference type="GeneID" id="90542689"/>
<dbReference type="AlphaFoldDB" id="A0AAX4JFW8"/>
<dbReference type="Proteomes" id="UP001334084">
    <property type="component" value="Chromosome 11"/>
</dbReference>
<reference evidence="3" key="1">
    <citation type="journal article" date="2024" name="BMC Genomics">
        <title>Functional annotation of a divergent genome using sequence and structure-based similarity.</title>
        <authorList>
            <person name="Svedberg D."/>
            <person name="Winiger R.R."/>
            <person name="Berg A."/>
            <person name="Sharma H."/>
            <person name="Tellgren-Roth C."/>
            <person name="Debrunner-Vossbrinck B.A."/>
            <person name="Vossbrinck C.R."/>
            <person name="Barandun J."/>
        </authorList>
    </citation>
    <scope>NUCLEOTIDE SEQUENCE</scope>
    <source>
        <strain evidence="3">Illinois isolate</strain>
    </source>
</reference>
<dbReference type="KEGG" id="vnx:VNE69_11015"/>
<feature type="region of interest" description="Disordered" evidence="1">
    <location>
        <begin position="212"/>
        <end position="299"/>
    </location>
</feature>
<sequence>MIFYIINILLVFIILFNTEYIFDCSIYYKHPYVTYLLMIPLIPWLYILKQVRLNKKIYLHLTKILLALSGVLLAYLVYDRPLVSKFIVNGDNLVIRPVGNEIFVYFYMKNITEKITVKNSFEDFLIELYKKRNETEIVYDLTNIDYLECSRKLDKLKFSKMNKLKCFILKVQSPRLEKFKDLKICNQNNEVPPPPPLPPQNTNFMELKMASNDQSVESTISTKSNPPVDNKKNQTLIDNLKNTLEERKSKTNPNDNEEKEQESYRTRQSNGHKKDDLRGVLQKRRLFREYSDTDESDGD</sequence>
<organism evidence="3 4">
    <name type="scientific">Vairimorpha necatrix</name>
    <dbReference type="NCBI Taxonomy" id="6039"/>
    <lineage>
        <taxon>Eukaryota</taxon>
        <taxon>Fungi</taxon>
        <taxon>Fungi incertae sedis</taxon>
        <taxon>Microsporidia</taxon>
        <taxon>Nosematidae</taxon>
        <taxon>Vairimorpha</taxon>
    </lineage>
</organism>
<protein>
    <submittedName>
        <fullName evidence="3">Membrane protein</fullName>
    </submittedName>
</protein>
<accession>A0AAX4JFW8</accession>
<name>A0AAX4JFW8_9MICR</name>
<evidence type="ECO:0000313" key="4">
    <source>
        <dbReference type="Proteomes" id="UP001334084"/>
    </source>
</evidence>
<evidence type="ECO:0000256" key="1">
    <source>
        <dbReference type="SAM" id="MobiDB-lite"/>
    </source>
</evidence>
<evidence type="ECO:0000256" key="2">
    <source>
        <dbReference type="SAM" id="Phobius"/>
    </source>
</evidence>
<keyword evidence="2" id="KW-1133">Transmembrane helix</keyword>
<keyword evidence="2" id="KW-0812">Transmembrane</keyword>
<dbReference type="RefSeq" id="XP_065330989.1">
    <property type="nucleotide sequence ID" value="XM_065474918.1"/>
</dbReference>
<dbReference type="EMBL" id="CP142736">
    <property type="protein sequence ID" value="WUR04844.1"/>
    <property type="molecule type" value="Genomic_DNA"/>
</dbReference>
<evidence type="ECO:0000313" key="3">
    <source>
        <dbReference type="EMBL" id="WUR04844.1"/>
    </source>
</evidence>
<keyword evidence="2" id="KW-0472">Membrane</keyword>
<feature type="transmembrane region" description="Helical" evidence="2">
    <location>
        <begin position="31"/>
        <end position="48"/>
    </location>
</feature>
<gene>
    <name evidence="3" type="ORF">VNE69_11015</name>
</gene>
<feature type="compositionally biased region" description="Polar residues" evidence="1">
    <location>
        <begin position="212"/>
        <end position="242"/>
    </location>
</feature>
<proteinExistence type="predicted"/>
<keyword evidence="4" id="KW-1185">Reference proteome</keyword>
<feature type="transmembrane region" description="Helical" evidence="2">
    <location>
        <begin position="57"/>
        <end position="78"/>
    </location>
</feature>